<evidence type="ECO:0000313" key="8">
    <source>
        <dbReference type="Proteomes" id="UP000480684"/>
    </source>
</evidence>
<gene>
    <name evidence="7" type="ORF">G4223_16495</name>
</gene>
<evidence type="ECO:0000256" key="3">
    <source>
        <dbReference type="ARBA" id="ARBA00022989"/>
    </source>
</evidence>
<evidence type="ECO:0000256" key="5">
    <source>
        <dbReference type="SAM" id="Phobius"/>
    </source>
</evidence>
<evidence type="ECO:0000259" key="6">
    <source>
        <dbReference type="Pfam" id="PF07219"/>
    </source>
</evidence>
<keyword evidence="3 5" id="KW-1133">Transmembrane helix</keyword>
<dbReference type="EMBL" id="JAAIYP010000042">
    <property type="protein sequence ID" value="NFV81711.1"/>
    <property type="molecule type" value="Genomic_DNA"/>
</dbReference>
<evidence type="ECO:0000256" key="1">
    <source>
        <dbReference type="ARBA" id="ARBA00004370"/>
    </source>
</evidence>
<feature type="domain" description="HemY N-terminal" evidence="6">
    <location>
        <begin position="26"/>
        <end position="132"/>
    </location>
</feature>
<keyword evidence="2 5" id="KW-0812">Transmembrane</keyword>
<dbReference type="InterPro" id="IPR011990">
    <property type="entry name" value="TPR-like_helical_dom_sf"/>
</dbReference>
<dbReference type="AlphaFoldDB" id="A0A7C9V1J4"/>
<keyword evidence="8" id="KW-1185">Reference proteome</keyword>
<comment type="subcellular location">
    <subcellularLocation>
        <location evidence="1">Membrane</location>
    </subcellularLocation>
</comment>
<name>A0A7C9V1J4_9PROT</name>
<reference evidence="7 8" key="1">
    <citation type="submission" date="2020-02" db="EMBL/GenBank/DDBJ databases">
        <authorList>
            <person name="Dziuba M."/>
            <person name="Kuznetsov B."/>
            <person name="Mardanov A."/>
            <person name="Ravin N."/>
            <person name="Grouzdev D."/>
        </authorList>
    </citation>
    <scope>NUCLEOTIDE SEQUENCE [LARGE SCALE GENOMIC DNA]</scope>
    <source>
        <strain evidence="7 8">SpK</strain>
    </source>
</reference>
<dbReference type="Proteomes" id="UP000480684">
    <property type="component" value="Unassembled WGS sequence"/>
</dbReference>
<organism evidence="7 8">
    <name type="scientific">Magnetospirillum aberrantis SpK</name>
    <dbReference type="NCBI Taxonomy" id="908842"/>
    <lineage>
        <taxon>Bacteria</taxon>
        <taxon>Pseudomonadati</taxon>
        <taxon>Pseudomonadota</taxon>
        <taxon>Alphaproteobacteria</taxon>
        <taxon>Rhodospirillales</taxon>
        <taxon>Rhodospirillaceae</taxon>
        <taxon>Magnetospirillum</taxon>
    </lineage>
</organism>
<evidence type="ECO:0000313" key="7">
    <source>
        <dbReference type="EMBL" id="NFV81711.1"/>
    </source>
</evidence>
<protein>
    <recommendedName>
        <fullName evidence="6">HemY N-terminal domain-containing protein</fullName>
    </recommendedName>
</protein>
<proteinExistence type="predicted"/>
<dbReference type="GO" id="GO:0016020">
    <property type="term" value="C:membrane"/>
    <property type="evidence" value="ECO:0007669"/>
    <property type="project" value="UniProtKB-SubCell"/>
</dbReference>
<feature type="transmembrane region" description="Helical" evidence="5">
    <location>
        <begin position="37"/>
        <end position="62"/>
    </location>
</feature>
<accession>A0A7C9V1J4</accession>
<dbReference type="Gene3D" id="1.25.40.10">
    <property type="entry name" value="Tetratricopeptide repeat domain"/>
    <property type="match status" value="1"/>
</dbReference>
<dbReference type="Pfam" id="PF07219">
    <property type="entry name" value="HemY_N"/>
    <property type="match status" value="1"/>
</dbReference>
<comment type="caution">
    <text evidence="7">The sequence shown here is derived from an EMBL/GenBank/DDBJ whole genome shotgun (WGS) entry which is preliminary data.</text>
</comment>
<evidence type="ECO:0000256" key="4">
    <source>
        <dbReference type="ARBA" id="ARBA00023136"/>
    </source>
</evidence>
<sequence length="422" mass="45178">MRRLSLFVVVTALLVAGAVWLAERPGQAVIHWLGWKITAPVPLVLGGLLALLLLGTLALRVFRAVLATPGRWLAARRARRTRDGYRALSDGLAAVAAGDGRGARRLARRADKLLADSSLTGLLTAQAATLSGDAAEAENRLSAMVERPETALLGLKGLMDQALLRHDHAAALDYARRAWALGGPAVGLAATLFDLQARAGHWAEAAATLDEAKKRDALSGGTLARFRALTLLERSRGERDPVLARDLAIAAHRADPGFVAAAAQAALALHRADKPRKAASLLLTTWRIAPHPDLVEAWLALAPAETPLQRVKRLDKLVKANPDAADGHVALAEAALAVKLWGLARSHLERALEQRPTTGLYVLLARLEREERGDEHAATAWMAKTAAAPVEPAWICATCAKPTDRWQVTCPHCGAVDSLEWK</sequence>
<keyword evidence="4 5" id="KW-0472">Membrane</keyword>
<evidence type="ECO:0000256" key="2">
    <source>
        <dbReference type="ARBA" id="ARBA00022692"/>
    </source>
</evidence>
<dbReference type="InterPro" id="IPR010817">
    <property type="entry name" value="HemY_N"/>
</dbReference>
<dbReference type="SUPFAM" id="SSF48452">
    <property type="entry name" value="TPR-like"/>
    <property type="match status" value="1"/>
</dbReference>